<evidence type="ECO:0000313" key="1">
    <source>
        <dbReference type="EMBL" id="EUC30071.1"/>
    </source>
</evidence>
<gene>
    <name evidence="1" type="ORF">COCCADRAFT_104846</name>
</gene>
<feature type="non-terminal residue" evidence="1">
    <location>
        <position position="1"/>
    </location>
</feature>
<accession>W6YFR1</accession>
<dbReference type="AlphaFoldDB" id="W6YFR1"/>
<protein>
    <submittedName>
        <fullName evidence="1">Uncharacterized protein</fullName>
    </submittedName>
</protein>
<keyword evidence="2" id="KW-1185">Reference proteome</keyword>
<dbReference type="GeneID" id="19143098"/>
<dbReference type="Proteomes" id="UP000053841">
    <property type="component" value="Unassembled WGS sequence"/>
</dbReference>
<dbReference type="EMBL" id="KI964716">
    <property type="protein sequence ID" value="EUC30071.1"/>
    <property type="molecule type" value="Genomic_DNA"/>
</dbReference>
<dbReference type="RefSeq" id="XP_007715618.1">
    <property type="nucleotide sequence ID" value="XM_007717428.1"/>
</dbReference>
<organism evidence="1 2">
    <name type="scientific">Cochliobolus carbonum (strain 26-R-13)</name>
    <name type="common">Maize leaf spot fungus</name>
    <name type="synonym">Bipolaris zeicola</name>
    <dbReference type="NCBI Taxonomy" id="930089"/>
    <lineage>
        <taxon>Eukaryota</taxon>
        <taxon>Fungi</taxon>
        <taxon>Dikarya</taxon>
        <taxon>Ascomycota</taxon>
        <taxon>Pezizomycotina</taxon>
        <taxon>Dothideomycetes</taxon>
        <taxon>Pleosporomycetidae</taxon>
        <taxon>Pleosporales</taxon>
        <taxon>Pleosporineae</taxon>
        <taxon>Pleosporaceae</taxon>
        <taxon>Bipolaris</taxon>
    </lineage>
</organism>
<proteinExistence type="predicted"/>
<dbReference type="OrthoDB" id="3692124at2759"/>
<evidence type="ECO:0000313" key="2">
    <source>
        <dbReference type="Proteomes" id="UP000053841"/>
    </source>
</evidence>
<reference evidence="1 2" key="1">
    <citation type="journal article" date="2013" name="PLoS Genet.">
        <title>Comparative genome structure, secondary metabolite, and effector coding capacity across Cochliobolus pathogens.</title>
        <authorList>
            <person name="Condon B.J."/>
            <person name="Leng Y."/>
            <person name="Wu D."/>
            <person name="Bushley K.E."/>
            <person name="Ohm R.A."/>
            <person name="Otillar R."/>
            <person name="Martin J."/>
            <person name="Schackwitz W."/>
            <person name="Grimwood J."/>
            <person name="MohdZainudin N."/>
            <person name="Xue C."/>
            <person name="Wang R."/>
            <person name="Manning V.A."/>
            <person name="Dhillon B."/>
            <person name="Tu Z.J."/>
            <person name="Steffenson B.J."/>
            <person name="Salamov A."/>
            <person name="Sun H."/>
            <person name="Lowry S."/>
            <person name="LaButti K."/>
            <person name="Han J."/>
            <person name="Copeland A."/>
            <person name="Lindquist E."/>
            <person name="Barry K."/>
            <person name="Schmutz J."/>
            <person name="Baker S.E."/>
            <person name="Ciuffetti L.M."/>
            <person name="Grigoriev I.V."/>
            <person name="Zhong S."/>
            <person name="Turgeon B.G."/>
        </authorList>
    </citation>
    <scope>NUCLEOTIDE SEQUENCE [LARGE SCALE GENOMIC DNA]</scope>
    <source>
        <strain evidence="1 2">26-R-13</strain>
    </source>
</reference>
<name>W6YFR1_COCC2</name>
<sequence>LRPRRRESDTFATCNVVFLDTSIENVVVVKGRSSGVDNDEATDAVSRVELDNDLLLLRCRVWKGIQLQLFQCYICGTHELPINEIREMTQVSCNSSLRCFYWKKYQIPDLWFELATTCDTSQNRLENLHMQDSTLRERTSVPLVDASGCISMCIVNSASTQLCSATSVVLYDSRAIRVESSAGSRCSVATTTTTALL</sequence>
<dbReference type="KEGG" id="bze:COCCADRAFT_104846"/>
<dbReference type="HOGENOM" id="CLU_1547271_0_0_1"/>